<accession>A0ABV7HQG3</accession>
<reference evidence="4" key="1">
    <citation type="journal article" date="2019" name="Int. J. Syst. Evol. Microbiol.">
        <title>The Global Catalogue of Microorganisms (GCM) 10K type strain sequencing project: providing services to taxonomists for standard genome sequencing and annotation.</title>
        <authorList>
            <consortium name="The Broad Institute Genomics Platform"/>
            <consortium name="The Broad Institute Genome Sequencing Center for Infectious Disease"/>
            <person name="Wu L."/>
            <person name="Ma J."/>
        </authorList>
    </citation>
    <scope>NUCLEOTIDE SEQUENCE [LARGE SCALE GENOMIC DNA]</scope>
    <source>
        <strain evidence="4">KCTC 52141</strain>
    </source>
</reference>
<evidence type="ECO:0000313" key="3">
    <source>
        <dbReference type="EMBL" id="MFC3154958.1"/>
    </source>
</evidence>
<feature type="transmembrane region" description="Helical" evidence="2">
    <location>
        <begin position="56"/>
        <end position="76"/>
    </location>
</feature>
<dbReference type="SUPFAM" id="SSF46565">
    <property type="entry name" value="Chaperone J-domain"/>
    <property type="match status" value="1"/>
</dbReference>
<dbReference type="InterPro" id="IPR036869">
    <property type="entry name" value="J_dom_sf"/>
</dbReference>
<organism evidence="3 4">
    <name type="scientific">Gilvimarinus japonicus</name>
    <dbReference type="NCBI Taxonomy" id="1796469"/>
    <lineage>
        <taxon>Bacteria</taxon>
        <taxon>Pseudomonadati</taxon>
        <taxon>Pseudomonadota</taxon>
        <taxon>Gammaproteobacteria</taxon>
        <taxon>Cellvibrionales</taxon>
        <taxon>Cellvibrionaceae</taxon>
        <taxon>Gilvimarinus</taxon>
    </lineage>
</organism>
<evidence type="ECO:0000256" key="1">
    <source>
        <dbReference type="ARBA" id="ARBA00023186"/>
    </source>
</evidence>
<dbReference type="Proteomes" id="UP001595548">
    <property type="component" value="Unassembled WGS sequence"/>
</dbReference>
<keyword evidence="2" id="KW-0472">Membrane</keyword>
<dbReference type="Gene3D" id="1.10.287.110">
    <property type="entry name" value="DnaJ domain"/>
    <property type="match status" value="1"/>
</dbReference>
<keyword evidence="2" id="KW-1133">Transmembrane helix</keyword>
<protein>
    <submittedName>
        <fullName evidence="3">Molecular chaperone DnaJ</fullName>
    </submittedName>
</protein>
<evidence type="ECO:0000256" key="2">
    <source>
        <dbReference type="SAM" id="Phobius"/>
    </source>
</evidence>
<feature type="transmembrane region" description="Helical" evidence="2">
    <location>
        <begin position="6"/>
        <end position="21"/>
    </location>
</feature>
<comment type="caution">
    <text evidence="3">The sequence shown here is derived from an EMBL/GenBank/DDBJ whole genome shotgun (WGS) entry which is preliminary data.</text>
</comment>
<name>A0ABV7HQG3_9GAMM</name>
<keyword evidence="1" id="KW-0143">Chaperone</keyword>
<evidence type="ECO:0000313" key="4">
    <source>
        <dbReference type="Proteomes" id="UP001595548"/>
    </source>
</evidence>
<sequence>MFRLIPIVLLLALLFFGVSWLRKLPPGKQRKMVLRVLFTLLVGTLIFLALTGRIHWLGALLGALIPVAKGLFNLAAQFLPFLHRHRAAQTPPPNTASGNISLDEALLTLGIKDAYQAGSLTVEQVEAAHKRLIQKLHPDRGGNDYLASRINSAKTCVIKALG</sequence>
<keyword evidence="2" id="KW-0812">Transmembrane</keyword>
<feature type="transmembrane region" description="Helical" evidence="2">
    <location>
        <begin position="33"/>
        <end position="50"/>
    </location>
</feature>
<proteinExistence type="predicted"/>
<keyword evidence="4" id="KW-1185">Reference proteome</keyword>
<dbReference type="EMBL" id="JBHRTL010000006">
    <property type="protein sequence ID" value="MFC3154958.1"/>
    <property type="molecule type" value="Genomic_DNA"/>
</dbReference>
<gene>
    <name evidence="3" type="ORF">ACFOEB_07065</name>
</gene>
<dbReference type="RefSeq" id="WP_382415450.1">
    <property type="nucleotide sequence ID" value="NZ_AP031500.1"/>
</dbReference>